<feature type="compositionally biased region" description="Basic and acidic residues" evidence="1">
    <location>
        <begin position="10"/>
        <end position="59"/>
    </location>
</feature>
<dbReference type="AlphaFoldDB" id="A0AAJ0D5J5"/>
<evidence type="ECO:0000313" key="3">
    <source>
        <dbReference type="Proteomes" id="UP001271007"/>
    </source>
</evidence>
<feature type="compositionally biased region" description="Pro residues" evidence="1">
    <location>
        <begin position="81"/>
        <end position="90"/>
    </location>
</feature>
<sequence>MEPSLTNKNATRERDRKRREAAEEACDESRASTKRFRSAEHSAIPDRHDDDPSLQHDDGDGLDAATEALTIQSPETCLPLSSPPPSPPPSTLLHHTPAVPSPPPHAASASPSAPPMSAPAEEIGTGTVRSEWADAESLLRLGLGKGEPTDATVTKMLDATFAVAGPAAMQDILSFCQRWREGLVQQSRQEVKRKTGDLRTECNDRLPDSEQKSAIVTLHVAAYWALRDDTDDFVRSIVHRRRLADFWDAFEELLRPNIKPLCGWKKKWAEVVNRRMAEAYPTLEPQRDEYRRALRSFERQLRYGERWSRLRREFGAGILALLPRAVISNRWVEQTLKTAQFDAWLNVLRRHNCPGSLIVVRAGELIERALTGEEPPTQLRQESSSFADIARDCRDPALLLPSSGPRDGEEDAYGSDGAFDDPDIMCGLG</sequence>
<comment type="caution">
    <text evidence="2">The sequence shown here is derived from an EMBL/GenBank/DDBJ whole genome shotgun (WGS) entry which is preliminary data.</text>
</comment>
<organism evidence="2 3">
    <name type="scientific">Extremus antarcticus</name>
    <dbReference type="NCBI Taxonomy" id="702011"/>
    <lineage>
        <taxon>Eukaryota</taxon>
        <taxon>Fungi</taxon>
        <taxon>Dikarya</taxon>
        <taxon>Ascomycota</taxon>
        <taxon>Pezizomycotina</taxon>
        <taxon>Dothideomycetes</taxon>
        <taxon>Dothideomycetidae</taxon>
        <taxon>Mycosphaerellales</taxon>
        <taxon>Extremaceae</taxon>
        <taxon>Extremus</taxon>
    </lineage>
</organism>
<gene>
    <name evidence="2" type="ORF">LTR09_012092</name>
</gene>
<dbReference type="Proteomes" id="UP001271007">
    <property type="component" value="Unassembled WGS sequence"/>
</dbReference>
<name>A0AAJ0D5J5_9PEZI</name>
<reference evidence="2" key="1">
    <citation type="submission" date="2023-04" db="EMBL/GenBank/DDBJ databases">
        <title>Black Yeasts Isolated from many extreme environments.</title>
        <authorList>
            <person name="Coleine C."/>
            <person name="Stajich J.E."/>
            <person name="Selbmann L."/>
        </authorList>
    </citation>
    <scope>NUCLEOTIDE SEQUENCE</scope>
    <source>
        <strain evidence="2">CCFEE 5312</strain>
    </source>
</reference>
<keyword evidence="3" id="KW-1185">Reference proteome</keyword>
<feature type="compositionally biased region" description="Acidic residues" evidence="1">
    <location>
        <begin position="408"/>
        <end position="422"/>
    </location>
</feature>
<evidence type="ECO:0000313" key="2">
    <source>
        <dbReference type="EMBL" id="KAK3046425.1"/>
    </source>
</evidence>
<accession>A0AAJ0D5J5</accession>
<evidence type="ECO:0000256" key="1">
    <source>
        <dbReference type="SAM" id="MobiDB-lite"/>
    </source>
</evidence>
<feature type="region of interest" description="Disordered" evidence="1">
    <location>
        <begin position="398"/>
        <end position="422"/>
    </location>
</feature>
<feature type="region of interest" description="Disordered" evidence="1">
    <location>
        <begin position="1"/>
        <end position="121"/>
    </location>
</feature>
<protein>
    <submittedName>
        <fullName evidence="2">Uncharacterized protein</fullName>
    </submittedName>
</protein>
<proteinExistence type="predicted"/>
<dbReference type="EMBL" id="JAWDJX010000093">
    <property type="protein sequence ID" value="KAK3046425.1"/>
    <property type="molecule type" value="Genomic_DNA"/>
</dbReference>